<dbReference type="Pfam" id="PF10728">
    <property type="entry name" value="DUF2520"/>
    <property type="match status" value="1"/>
</dbReference>
<organism evidence="2 3">
    <name type="scientific">Aquimarina brevivitae</name>
    <dbReference type="NCBI Taxonomy" id="323412"/>
    <lineage>
        <taxon>Bacteria</taxon>
        <taxon>Pseudomonadati</taxon>
        <taxon>Bacteroidota</taxon>
        <taxon>Flavobacteriia</taxon>
        <taxon>Flavobacteriales</taxon>
        <taxon>Flavobacteriaceae</taxon>
        <taxon>Aquimarina</taxon>
    </lineage>
</organism>
<evidence type="ECO:0000313" key="2">
    <source>
        <dbReference type="EMBL" id="RZS90497.1"/>
    </source>
</evidence>
<dbReference type="Proteomes" id="UP000292262">
    <property type="component" value="Unassembled WGS sequence"/>
</dbReference>
<comment type="caution">
    <text evidence="2">The sequence shown here is derived from an EMBL/GenBank/DDBJ whole genome shotgun (WGS) entry which is preliminary data.</text>
</comment>
<dbReference type="InterPro" id="IPR008927">
    <property type="entry name" value="6-PGluconate_DH-like_C_sf"/>
</dbReference>
<dbReference type="PANTHER" id="PTHR40459">
    <property type="entry name" value="CONSERVED HYPOTHETICAL ALANINE AND LEUCINE RICH PROTEIN"/>
    <property type="match status" value="1"/>
</dbReference>
<dbReference type="InterPro" id="IPR037108">
    <property type="entry name" value="TM1727-like_C_sf"/>
</dbReference>
<dbReference type="InterPro" id="IPR036291">
    <property type="entry name" value="NAD(P)-bd_dom_sf"/>
</dbReference>
<proteinExistence type="predicted"/>
<dbReference type="PANTHER" id="PTHR40459:SF1">
    <property type="entry name" value="CONSERVED HYPOTHETICAL ALANINE AND LEUCINE RICH PROTEIN"/>
    <property type="match status" value="1"/>
</dbReference>
<reference evidence="2 3" key="1">
    <citation type="submission" date="2019-02" db="EMBL/GenBank/DDBJ databases">
        <title>Genomic Encyclopedia of Type Strains, Phase IV (KMG-IV): sequencing the most valuable type-strain genomes for metagenomic binning, comparative biology and taxonomic classification.</title>
        <authorList>
            <person name="Goeker M."/>
        </authorList>
    </citation>
    <scope>NUCLEOTIDE SEQUENCE [LARGE SCALE GENOMIC DNA]</scope>
    <source>
        <strain evidence="2 3">DSM 17196</strain>
    </source>
</reference>
<dbReference type="SUPFAM" id="SSF51735">
    <property type="entry name" value="NAD(P)-binding Rossmann-fold domains"/>
    <property type="match status" value="1"/>
</dbReference>
<dbReference type="EMBL" id="SGXE01000008">
    <property type="protein sequence ID" value="RZS90497.1"/>
    <property type="molecule type" value="Genomic_DNA"/>
</dbReference>
<dbReference type="RefSeq" id="WP_130287979.1">
    <property type="nucleotide sequence ID" value="NZ_SGXE01000008.1"/>
</dbReference>
<name>A0A4Q7NTP8_9FLAO</name>
<sequence length="255" mass="28269">MTKVTLIGAGNVASHLFTALSSKDDIEIVQCYNRKGIALATGSYATHCVITDLNQLLPSDVFIVAVSDDAIAEVTAQIPAGDHFVVHTSGSVSIDSIDNKHRKGVFYPLQSFSKHKEITFSDVPFCLEAEHQKDYDLLSAMAKTLSKKVYKISSEQRSTLHVAAVFANNFSNFMFTIANELCTANDIPFEILHPLITETAEKVLTLSPEKSQTGPAIRKDSETIRRHLEQISNLQYKEIYKIITEAIQDTYGKEL</sequence>
<gene>
    <name evidence="2" type="ORF">EV197_3486</name>
</gene>
<feature type="domain" description="DUF2520" evidence="1">
    <location>
        <begin position="123"/>
        <end position="246"/>
    </location>
</feature>
<dbReference type="SUPFAM" id="SSF48179">
    <property type="entry name" value="6-phosphogluconate dehydrogenase C-terminal domain-like"/>
    <property type="match status" value="1"/>
</dbReference>
<keyword evidence="3" id="KW-1185">Reference proteome</keyword>
<evidence type="ECO:0000313" key="3">
    <source>
        <dbReference type="Proteomes" id="UP000292262"/>
    </source>
</evidence>
<accession>A0A4Q7NTP8</accession>
<dbReference type="Gene3D" id="1.10.1040.20">
    <property type="entry name" value="ProC-like, C-terminal domain"/>
    <property type="match status" value="1"/>
</dbReference>
<protein>
    <submittedName>
        <fullName evidence="2">Putative short-subunit dehydrogenase-like oxidoreductase (DUF2520 family)</fullName>
    </submittedName>
</protein>
<dbReference type="InterPro" id="IPR018931">
    <property type="entry name" value="DUF2520"/>
</dbReference>
<dbReference type="Gene3D" id="3.40.50.720">
    <property type="entry name" value="NAD(P)-binding Rossmann-like Domain"/>
    <property type="match status" value="1"/>
</dbReference>
<dbReference type="AlphaFoldDB" id="A0A4Q7NTP8"/>
<evidence type="ECO:0000259" key="1">
    <source>
        <dbReference type="Pfam" id="PF10728"/>
    </source>
</evidence>
<dbReference type="OrthoDB" id="9810755at2"/>